<dbReference type="AlphaFoldDB" id="A0A179UBV3"/>
<reference evidence="6" key="1">
    <citation type="journal article" date="2015" name="PLoS Genet.">
        <title>The dynamic genome and transcriptome of the human fungal pathogen Blastomyces and close relative Emmonsia.</title>
        <authorList>
            <person name="Munoz J.F."/>
            <person name="Gauthier G.M."/>
            <person name="Desjardins C.A."/>
            <person name="Gallo J.E."/>
            <person name="Holder J."/>
            <person name="Sullivan T.D."/>
            <person name="Marty A.J."/>
            <person name="Carmen J.C."/>
            <person name="Chen Z."/>
            <person name="Ding L."/>
            <person name="Gujja S."/>
            <person name="Magrini V."/>
            <person name="Misas E."/>
            <person name="Mitreva M."/>
            <person name="Priest M."/>
            <person name="Saif S."/>
            <person name="Whiston E.A."/>
            <person name="Young S."/>
            <person name="Zeng Q."/>
            <person name="Goldman W.E."/>
            <person name="Mardis E.R."/>
            <person name="Taylor J.W."/>
            <person name="McEwen J.G."/>
            <person name="Clay O.K."/>
            <person name="Klein B.S."/>
            <person name="Cuomo C.A."/>
        </authorList>
    </citation>
    <scope>NUCLEOTIDE SEQUENCE [LARGE SCALE GENOMIC DNA]</scope>
    <source>
        <strain evidence="6">SLH14081</strain>
    </source>
</reference>
<evidence type="ECO:0000256" key="2">
    <source>
        <dbReference type="SAM" id="Phobius"/>
    </source>
</evidence>
<feature type="transmembrane region" description="Helical" evidence="2">
    <location>
        <begin position="457"/>
        <end position="474"/>
    </location>
</feature>
<organism evidence="5 6">
    <name type="scientific">Blastomyces gilchristii (strain SLH14081)</name>
    <name type="common">Blastomyces dermatitidis</name>
    <dbReference type="NCBI Taxonomy" id="559298"/>
    <lineage>
        <taxon>Eukaryota</taxon>
        <taxon>Fungi</taxon>
        <taxon>Dikarya</taxon>
        <taxon>Ascomycota</taxon>
        <taxon>Pezizomycotina</taxon>
        <taxon>Eurotiomycetes</taxon>
        <taxon>Eurotiomycetidae</taxon>
        <taxon>Onygenales</taxon>
        <taxon>Ajellomycetaceae</taxon>
        <taxon>Blastomyces</taxon>
    </lineage>
</organism>
<feature type="compositionally biased region" description="Basic and acidic residues" evidence="1">
    <location>
        <begin position="1189"/>
        <end position="1205"/>
    </location>
</feature>
<dbReference type="InterPro" id="IPR056337">
    <property type="entry name" value="LHD_YVC1"/>
</dbReference>
<dbReference type="Pfam" id="PF23190">
    <property type="entry name" value="LHD_TRPY1"/>
    <property type="match status" value="1"/>
</dbReference>
<protein>
    <submittedName>
        <fullName evidence="5">Integral membrane channel protein</fullName>
    </submittedName>
</protein>
<evidence type="ECO:0000313" key="5">
    <source>
        <dbReference type="EMBL" id="OAT05203.1"/>
    </source>
</evidence>
<dbReference type="GeneID" id="8507532"/>
<proteinExistence type="predicted"/>
<feature type="transmembrane region" description="Helical" evidence="2">
    <location>
        <begin position="559"/>
        <end position="580"/>
    </location>
</feature>
<evidence type="ECO:0000313" key="6">
    <source>
        <dbReference type="Proteomes" id="UP000002038"/>
    </source>
</evidence>
<feature type="compositionally biased region" description="Basic and acidic residues" evidence="1">
    <location>
        <begin position="1236"/>
        <end position="1246"/>
    </location>
</feature>
<feature type="compositionally biased region" description="Basic residues" evidence="1">
    <location>
        <begin position="1212"/>
        <end position="1224"/>
    </location>
</feature>
<dbReference type="OrthoDB" id="310870at2759"/>
<feature type="compositionally biased region" description="Acidic residues" evidence="1">
    <location>
        <begin position="113"/>
        <end position="137"/>
    </location>
</feature>
<dbReference type="InterPro" id="IPR056336">
    <property type="entry name" value="YVC1_C"/>
</dbReference>
<dbReference type="EMBL" id="GG657449">
    <property type="protein sequence ID" value="OAT05203.1"/>
    <property type="molecule type" value="Genomic_DNA"/>
</dbReference>
<evidence type="ECO:0000259" key="4">
    <source>
        <dbReference type="Pfam" id="PF23317"/>
    </source>
</evidence>
<keyword evidence="2" id="KW-0812">Transmembrane</keyword>
<feature type="region of interest" description="Disordered" evidence="1">
    <location>
        <begin position="359"/>
        <end position="394"/>
    </location>
</feature>
<dbReference type="PANTHER" id="PTHR35859:SF4">
    <property type="entry name" value="MEMBRANE CHANNEL PROTEIN, PUTATIVE (AFU_ORTHOLOGUE AFUA_6G11300)-RELATED"/>
    <property type="match status" value="1"/>
</dbReference>
<dbReference type="InterPro" id="IPR052971">
    <property type="entry name" value="TRP_calcium_channel"/>
</dbReference>
<feature type="compositionally biased region" description="Polar residues" evidence="1">
    <location>
        <begin position="898"/>
        <end position="910"/>
    </location>
</feature>
<feature type="transmembrane region" description="Helical" evidence="2">
    <location>
        <begin position="486"/>
        <end position="507"/>
    </location>
</feature>
<dbReference type="PANTHER" id="PTHR35859">
    <property type="entry name" value="NONSELECTIVE CATION CHANNEL PROTEIN"/>
    <property type="match status" value="1"/>
</dbReference>
<dbReference type="KEGG" id="bgh:BDBG_01635"/>
<feature type="compositionally biased region" description="Low complexity" evidence="1">
    <location>
        <begin position="934"/>
        <end position="953"/>
    </location>
</feature>
<name>A0A179UBV3_BLAGS</name>
<evidence type="ECO:0000256" key="1">
    <source>
        <dbReference type="SAM" id="MobiDB-lite"/>
    </source>
</evidence>
<keyword evidence="2" id="KW-0472">Membrane</keyword>
<feature type="compositionally biased region" description="Polar residues" evidence="1">
    <location>
        <begin position="359"/>
        <end position="382"/>
    </location>
</feature>
<dbReference type="Proteomes" id="UP000002038">
    <property type="component" value="Unassembled WGS sequence"/>
</dbReference>
<dbReference type="RefSeq" id="XP_002628727.2">
    <property type="nucleotide sequence ID" value="XM_002628681.2"/>
</dbReference>
<feature type="transmembrane region" description="Helical" evidence="2">
    <location>
        <begin position="621"/>
        <end position="642"/>
    </location>
</feature>
<feature type="domain" description="YVC1 N-terminal linker helical" evidence="3">
    <location>
        <begin position="176"/>
        <end position="349"/>
    </location>
</feature>
<evidence type="ECO:0000259" key="3">
    <source>
        <dbReference type="Pfam" id="PF23190"/>
    </source>
</evidence>
<feature type="region of interest" description="Disordered" evidence="1">
    <location>
        <begin position="1189"/>
        <end position="1246"/>
    </location>
</feature>
<accession>A0A179UBV3</accession>
<feature type="transmembrane region" description="Helical" evidence="2">
    <location>
        <begin position="674"/>
        <end position="694"/>
    </location>
</feature>
<dbReference type="Pfam" id="PF23317">
    <property type="entry name" value="YVC1_C"/>
    <property type="match status" value="1"/>
</dbReference>
<feature type="transmembrane region" description="Helical" evidence="2">
    <location>
        <begin position="592"/>
        <end position="609"/>
    </location>
</feature>
<keyword evidence="2" id="KW-1133">Transmembrane helix</keyword>
<feature type="domain" description="Calcium channel YVC1-like C-terminal transmembrane" evidence="4">
    <location>
        <begin position="433"/>
        <end position="734"/>
    </location>
</feature>
<feature type="compositionally biased region" description="Basic and acidic residues" evidence="1">
    <location>
        <begin position="1094"/>
        <end position="1104"/>
    </location>
</feature>
<feature type="region of interest" description="Disordered" evidence="1">
    <location>
        <begin position="893"/>
        <end position="1071"/>
    </location>
</feature>
<gene>
    <name evidence="5" type="ORF">BDBG_01635</name>
</gene>
<keyword evidence="6" id="KW-1185">Reference proteome</keyword>
<sequence>MSLLSAIDTLDTRWCQAGDQCDVSCLALMSFWRYLCSVFVVLFAYLLPDRTPLSGSGPNMISPLSNTPIPIFSSPFNTPLSSSPRPLSPRRLRQHDPEQDLEQLNTFTRNGDDIEEAIEDEAEEAEEDEEEEAEEQGDFAYDNGYDDDEDGPTEASPLLPIFSASILDSLPTYPLTHAIRLLITTRCETTLSWDQLRSPQVSQFLLKPIQLQIRGSHFSRATLYALMANCLQFKKEVDFHPENSGASNTRAMVCELLAIKLLKEYTTRELIDALSYDFYPLQGQPPPLSSSTLRPSSWDTNQRSKLVSPGAVRISCLEIAVRAQAKRFLAHPLVVQQLEAIWAGNIVFHFAADSLHRQPVTTSTESPPQGYGSFSQTNNSYSPGKRSHDVRPNQSVGIGTRRSVTLYNPRDASLFKLSRLRVPRYRQVLSTMSFAILLGLFLAVIQRRSPKITTLELVFWFWSAGFMLDELVGFNEQGFSLYLMSFWNTFDVGILLLLFCYYCLRIYGVVAPGPLRRIIANNAYDILAANAVLLLPRLFSVLDHYRYFSQLLIAFRMMAADLVAVFTLIVIACSGFFVAFTFSFGNGDSPGTVIYALFQMLMGFTPAAWQLWDKYNPIGKAILTLFLFICHFLVVTILITVLTNSFMAIVQNANEEHQFVFAVNTLSMVKSDALFSYVAPANVLAWIIAPLRFTMPFPKFIQLNRTVIKITHMPILFTIYLYEKTILRSSVFELTVPVDNYPARSRKYNNRHSHFDAFTRRGSVRVREPSIATQQKDRALEEVFRRPFNHQNASYRGTPMQNIHHQNQRQQQSSNLVDSWMQNIEPGTGIASPEEQDMSTVERLEKQRLWRHNARRYRDHVHGIVRNLTNTTQSIASDPEDLRNSAVRHRRFPYNISIHPQSRHLPQQTDMEGDDELTSSDNEQGTSDGPGRPSMQNSNGNVQGGNQSSSKSSTWGMVSPRKKSSRPSTAKLLSRRNSPSRRLKTPQRHHFRNASGATILYKPTHPQPDDKQGAEGDSGENGNITANSPTKDPYGRTSAPNIENNQHHRKRSPKTQQPAVPCPIIPPSKTKFMSLPDDTGLGWAASTAARHDTSLLPPQHHDQKPSSTLTMDLGSDLGDNNAVGGGFVGAIPSSFATQMAYATSGLRRPAPPLTSSETQDMLSKLVLARMRTLEEGFREVIWEVKELRRAGEREREREWDRRKTNEGNFLKKGGKARQERKKSRANTEIESDSGNEDGRNSLTRER</sequence>
<feature type="region of interest" description="Disordered" evidence="1">
    <location>
        <begin position="78"/>
        <end position="154"/>
    </location>
</feature>
<feature type="transmembrane region" description="Helical" evidence="2">
    <location>
        <begin position="428"/>
        <end position="445"/>
    </location>
</feature>
<feature type="region of interest" description="Disordered" evidence="1">
    <location>
        <begin position="1094"/>
        <end position="1115"/>
    </location>
</feature>
<dbReference type="VEuPathDB" id="FungiDB:BDBG_01635"/>
<feature type="transmembrane region" description="Helical" evidence="2">
    <location>
        <begin position="519"/>
        <end position="539"/>
    </location>
</feature>
<feature type="compositionally biased region" description="Basic residues" evidence="1">
    <location>
        <begin position="978"/>
        <end position="992"/>
    </location>
</feature>
<feature type="compositionally biased region" description="Polar residues" evidence="1">
    <location>
        <begin position="1020"/>
        <end position="1030"/>
    </location>
</feature>